<protein>
    <submittedName>
        <fullName evidence="1">Uncharacterized protein</fullName>
    </submittedName>
</protein>
<organism evidence="1 2">
    <name type="scientific">Corynebacterium renale</name>
    <dbReference type="NCBI Taxonomy" id="1724"/>
    <lineage>
        <taxon>Bacteria</taxon>
        <taxon>Bacillati</taxon>
        <taxon>Actinomycetota</taxon>
        <taxon>Actinomycetes</taxon>
        <taxon>Mycobacteriales</taxon>
        <taxon>Corynebacteriaceae</taxon>
        <taxon>Corynebacterium</taxon>
    </lineage>
</organism>
<accession>A0A2A9DNQ3</accession>
<sequence length="111" mass="11285">MTDYYPLDDTRAGRVTQAVLAGGYVAARNWPARLALLVGGGALVGYLNATDDDPSNDVVPEGNPLLGVGALVGGVWAATKLIDVTTARLPRWVAGVGAGVATFAVSEAMAS</sequence>
<name>A0A2A9DNQ3_9CORY</name>
<comment type="caution">
    <text evidence="1">The sequence shown here is derived from an EMBL/GenBank/DDBJ whole genome shotgun (WGS) entry which is preliminary data.</text>
</comment>
<dbReference type="AlphaFoldDB" id="A0A2A9DNQ3"/>
<proteinExistence type="predicted"/>
<evidence type="ECO:0000313" key="1">
    <source>
        <dbReference type="EMBL" id="PFG27539.1"/>
    </source>
</evidence>
<dbReference type="EMBL" id="PDJF01000001">
    <property type="protein sequence ID" value="PFG27539.1"/>
    <property type="molecule type" value="Genomic_DNA"/>
</dbReference>
<keyword evidence="2" id="KW-1185">Reference proteome</keyword>
<reference evidence="1 2" key="1">
    <citation type="submission" date="2017-10" db="EMBL/GenBank/DDBJ databases">
        <title>Sequencing the genomes of 1000 actinobacteria strains.</title>
        <authorList>
            <person name="Klenk H.-P."/>
        </authorList>
    </citation>
    <scope>NUCLEOTIDE SEQUENCE [LARGE SCALE GENOMIC DNA]</scope>
    <source>
        <strain evidence="1 2">DSM 20688</strain>
    </source>
</reference>
<dbReference type="OrthoDB" id="4427349at2"/>
<dbReference type="RefSeq" id="WP_048378747.1">
    <property type="nucleotide sequence ID" value="NZ_LDYE01000001.1"/>
</dbReference>
<gene>
    <name evidence="1" type="ORF">ATK06_0609</name>
</gene>
<dbReference type="Proteomes" id="UP000221653">
    <property type="component" value="Unassembled WGS sequence"/>
</dbReference>
<evidence type="ECO:0000313" key="2">
    <source>
        <dbReference type="Proteomes" id="UP000221653"/>
    </source>
</evidence>
<dbReference type="STRING" id="1724.GCA_001044175_00135"/>